<evidence type="ECO:0000259" key="1">
    <source>
        <dbReference type="PROSITE" id="PS50097"/>
    </source>
</evidence>
<dbReference type="AlphaFoldDB" id="A0A1I7W6Y5"/>
<dbReference type="Proteomes" id="UP000095283">
    <property type="component" value="Unplaced"/>
</dbReference>
<evidence type="ECO:0000313" key="2">
    <source>
        <dbReference type="Proteomes" id="UP000095283"/>
    </source>
</evidence>
<feature type="domain" description="BTB" evidence="1">
    <location>
        <begin position="56"/>
        <end position="114"/>
    </location>
</feature>
<dbReference type="InterPro" id="IPR000210">
    <property type="entry name" value="BTB/POZ_dom"/>
</dbReference>
<keyword evidence="2" id="KW-1185">Reference proteome</keyword>
<proteinExistence type="predicted"/>
<dbReference type="SUPFAM" id="SSF54695">
    <property type="entry name" value="POZ domain"/>
    <property type="match status" value="1"/>
</dbReference>
<dbReference type="PROSITE" id="PS50097">
    <property type="entry name" value="BTB"/>
    <property type="match status" value="1"/>
</dbReference>
<evidence type="ECO:0000313" key="3">
    <source>
        <dbReference type="WBParaSite" id="Hba_00373"/>
    </source>
</evidence>
<organism evidence="2 3">
    <name type="scientific">Heterorhabditis bacteriophora</name>
    <name type="common">Entomopathogenic nematode worm</name>
    <dbReference type="NCBI Taxonomy" id="37862"/>
    <lineage>
        <taxon>Eukaryota</taxon>
        <taxon>Metazoa</taxon>
        <taxon>Ecdysozoa</taxon>
        <taxon>Nematoda</taxon>
        <taxon>Chromadorea</taxon>
        <taxon>Rhabditida</taxon>
        <taxon>Rhabditina</taxon>
        <taxon>Rhabditomorpha</taxon>
        <taxon>Strongyloidea</taxon>
        <taxon>Heterorhabditidae</taxon>
        <taxon>Heterorhabditis</taxon>
    </lineage>
</organism>
<dbReference type="InterPro" id="IPR011333">
    <property type="entry name" value="SKP1/BTB/POZ_sf"/>
</dbReference>
<accession>A0A1I7W6Y5</accession>
<dbReference type="WBParaSite" id="Hba_00373">
    <property type="protein sequence ID" value="Hba_00373"/>
    <property type="gene ID" value="Hba_00373"/>
</dbReference>
<sequence length="201" mass="23144">MIKESSTLDMNVELLISESYFSITTLVNLELHQPSTIESVERVIRIILNGDKPAHFDWVITVGQGSPREFFVHRKVLANSSPILDNRFILPMAHSEDMKVILTYFYLQQIVLPSFDSFARIGRIISTLLPRTILSKFFESWEIAIINDVIKLDWQMAKGRGEHIDKEIDIIAKMSNVLHEKILFSINKFRTAVSGVRKIKE</sequence>
<reference evidence="3" key="1">
    <citation type="submission" date="2016-11" db="UniProtKB">
        <authorList>
            <consortium name="WormBaseParasite"/>
        </authorList>
    </citation>
    <scope>IDENTIFICATION</scope>
</reference>
<protein>
    <submittedName>
        <fullName evidence="3">BTB domain-containing protein</fullName>
    </submittedName>
</protein>
<name>A0A1I7W6Y5_HETBA</name>